<dbReference type="Pfam" id="PF11218">
    <property type="entry name" value="DUF3011"/>
    <property type="match status" value="1"/>
</dbReference>
<organism evidence="2 3">
    <name type="scientific">Aplysia californica</name>
    <name type="common">California sea hare</name>
    <dbReference type="NCBI Taxonomy" id="6500"/>
    <lineage>
        <taxon>Eukaryota</taxon>
        <taxon>Metazoa</taxon>
        <taxon>Spiralia</taxon>
        <taxon>Lophotrochozoa</taxon>
        <taxon>Mollusca</taxon>
        <taxon>Gastropoda</taxon>
        <taxon>Heterobranchia</taxon>
        <taxon>Euthyneura</taxon>
        <taxon>Tectipleura</taxon>
        <taxon>Aplysiida</taxon>
        <taxon>Aplysioidea</taxon>
        <taxon>Aplysiidae</taxon>
        <taxon>Aplysia</taxon>
    </lineage>
</organism>
<protein>
    <submittedName>
        <fullName evidence="3">Lectin ADEL</fullName>
    </submittedName>
</protein>
<accession>A0ABM0K1J6</accession>
<dbReference type="InterPro" id="IPR021381">
    <property type="entry name" value="DUF3011"/>
</dbReference>
<dbReference type="GeneID" id="101851825"/>
<keyword evidence="1" id="KW-0732">Signal</keyword>
<keyword evidence="2" id="KW-1185">Reference proteome</keyword>
<feature type="chain" id="PRO_5045552760" evidence="1">
    <location>
        <begin position="20"/>
        <end position="161"/>
    </location>
</feature>
<reference evidence="3" key="1">
    <citation type="submission" date="2025-08" db="UniProtKB">
        <authorList>
            <consortium name="RefSeq"/>
        </authorList>
    </citation>
    <scope>IDENTIFICATION</scope>
</reference>
<gene>
    <name evidence="3" type="primary">LOC101851825</name>
</gene>
<proteinExistence type="predicted"/>
<evidence type="ECO:0000256" key="1">
    <source>
        <dbReference type="SAM" id="SignalP"/>
    </source>
</evidence>
<feature type="signal peptide" evidence="1">
    <location>
        <begin position="1"/>
        <end position="19"/>
    </location>
</feature>
<dbReference type="Proteomes" id="UP000694888">
    <property type="component" value="Unplaced"/>
</dbReference>
<name>A0ABM0K1J6_APLCA</name>
<evidence type="ECO:0000313" key="3">
    <source>
        <dbReference type="RefSeq" id="XP_005106596.1"/>
    </source>
</evidence>
<sequence>MKLLCVAACLVLLVAAAHGCVNAPPRCALVKMESWGWKFFSKPLLPAAWITSVSVEKDFSGGYCKPASGYGFSTNELWVAHGCRGLLKVCAVANKCVTKTLNSNNYAFASEQIENACYVSSMVIKTRQGPPCVADVNYGFTGPYVWVNGGCRAEFTVCYVQ</sequence>
<evidence type="ECO:0000313" key="2">
    <source>
        <dbReference type="Proteomes" id="UP000694888"/>
    </source>
</evidence>
<dbReference type="RefSeq" id="XP_005106596.1">
    <property type="nucleotide sequence ID" value="XM_005106539.3"/>
</dbReference>